<dbReference type="EMBL" id="BMAT01006818">
    <property type="protein sequence ID" value="GFS20410.1"/>
    <property type="molecule type" value="Genomic_DNA"/>
</dbReference>
<reference evidence="2 3" key="1">
    <citation type="journal article" date="2021" name="Elife">
        <title>Chloroplast acquisition without the gene transfer in kleptoplastic sea slugs, Plakobranchus ocellatus.</title>
        <authorList>
            <person name="Maeda T."/>
            <person name="Takahashi S."/>
            <person name="Yoshida T."/>
            <person name="Shimamura S."/>
            <person name="Takaki Y."/>
            <person name="Nagai Y."/>
            <person name="Toyoda A."/>
            <person name="Suzuki Y."/>
            <person name="Arimoto A."/>
            <person name="Ishii H."/>
            <person name="Satoh N."/>
            <person name="Nishiyama T."/>
            <person name="Hasebe M."/>
            <person name="Maruyama T."/>
            <person name="Minagawa J."/>
            <person name="Obokata J."/>
            <person name="Shigenobu S."/>
        </authorList>
    </citation>
    <scope>NUCLEOTIDE SEQUENCE [LARGE SCALE GENOMIC DNA]</scope>
</reference>
<keyword evidence="3" id="KW-1185">Reference proteome</keyword>
<gene>
    <name evidence="2" type="ORF">ElyMa_003312200</name>
</gene>
<feature type="compositionally biased region" description="Basic and acidic residues" evidence="1">
    <location>
        <begin position="13"/>
        <end position="25"/>
    </location>
</feature>
<sequence>MITGTHRRATPGRWDKTGCQEDPRPKHQNCSTFNVGLKQSHRSPASQCSRCIHLTNPSGPGSVQLPTAGSQTGNAR</sequence>
<feature type="region of interest" description="Disordered" evidence="1">
    <location>
        <begin position="55"/>
        <end position="76"/>
    </location>
</feature>
<organism evidence="2 3">
    <name type="scientific">Elysia marginata</name>
    <dbReference type="NCBI Taxonomy" id="1093978"/>
    <lineage>
        <taxon>Eukaryota</taxon>
        <taxon>Metazoa</taxon>
        <taxon>Spiralia</taxon>
        <taxon>Lophotrochozoa</taxon>
        <taxon>Mollusca</taxon>
        <taxon>Gastropoda</taxon>
        <taxon>Heterobranchia</taxon>
        <taxon>Euthyneura</taxon>
        <taxon>Panpulmonata</taxon>
        <taxon>Sacoglossa</taxon>
        <taxon>Placobranchoidea</taxon>
        <taxon>Plakobranchidae</taxon>
        <taxon>Elysia</taxon>
    </lineage>
</organism>
<feature type="region of interest" description="Disordered" evidence="1">
    <location>
        <begin position="1"/>
        <end position="27"/>
    </location>
</feature>
<evidence type="ECO:0000256" key="1">
    <source>
        <dbReference type="SAM" id="MobiDB-lite"/>
    </source>
</evidence>
<name>A0AAV4JDS3_9GAST</name>
<accession>A0AAV4JDS3</accession>
<evidence type="ECO:0000313" key="3">
    <source>
        <dbReference type="Proteomes" id="UP000762676"/>
    </source>
</evidence>
<dbReference type="Proteomes" id="UP000762676">
    <property type="component" value="Unassembled WGS sequence"/>
</dbReference>
<comment type="caution">
    <text evidence="2">The sequence shown here is derived from an EMBL/GenBank/DDBJ whole genome shotgun (WGS) entry which is preliminary data.</text>
</comment>
<evidence type="ECO:0000313" key="2">
    <source>
        <dbReference type="EMBL" id="GFS20410.1"/>
    </source>
</evidence>
<proteinExistence type="predicted"/>
<feature type="compositionally biased region" description="Basic residues" evidence="1">
    <location>
        <begin position="1"/>
        <end position="10"/>
    </location>
</feature>
<protein>
    <submittedName>
        <fullName evidence="2">Uncharacterized protein</fullName>
    </submittedName>
</protein>
<dbReference type="AlphaFoldDB" id="A0AAV4JDS3"/>